<proteinExistence type="predicted"/>
<evidence type="ECO:0000313" key="2">
    <source>
        <dbReference type="Proteomes" id="UP001165960"/>
    </source>
</evidence>
<comment type="caution">
    <text evidence="1">The sequence shown here is derived from an EMBL/GenBank/DDBJ whole genome shotgun (WGS) entry which is preliminary data.</text>
</comment>
<keyword evidence="2" id="KW-1185">Reference proteome</keyword>
<evidence type="ECO:0000313" key="1">
    <source>
        <dbReference type="EMBL" id="KAJ9056536.1"/>
    </source>
</evidence>
<dbReference type="Proteomes" id="UP001165960">
    <property type="component" value="Unassembled WGS sequence"/>
</dbReference>
<reference evidence="1" key="1">
    <citation type="submission" date="2022-04" db="EMBL/GenBank/DDBJ databases">
        <title>Genome of the entomopathogenic fungus Entomophthora muscae.</title>
        <authorList>
            <person name="Elya C."/>
            <person name="Lovett B.R."/>
            <person name="Lee E."/>
            <person name="Macias A.M."/>
            <person name="Hajek A.E."/>
            <person name="De Bivort B.L."/>
            <person name="Kasson M.T."/>
            <person name="De Fine Licht H.H."/>
            <person name="Stajich J.E."/>
        </authorList>
    </citation>
    <scope>NUCLEOTIDE SEQUENCE</scope>
    <source>
        <strain evidence="1">Berkeley</strain>
    </source>
</reference>
<protein>
    <submittedName>
        <fullName evidence="1">U4/U6-U5 snRNP complex subunit prp31</fullName>
    </submittedName>
</protein>
<dbReference type="EMBL" id="QTSX02005916">
    <property type="protein sequence ID" value="KAJ9056536.1"/>
    <property type="molecule type" value="Genomic_DNA"/>
</dbReference>
<sequence>MSAPPDLRSKLVRIVSNKAVLAARIDRSQQFRDGSSGRTLRQEIKKKVEGMLQPPPMKNIKALPIPDEGPKKRRGGRRMRSIKESMAVTELRRAANRVNFGEQEDEAHGIDSMIGLGTMGTNRGQVRAAVADSRNKVGVSKRHRTMLAHTSSNGTFTSGLSSSLAFTPAQGIELENPEGKAQRIRDANDKYFGSNQGFRFAAPKKE</sequence>
<accession>A0ACC2S2F1</accession>
<organism evidence="1 2">
    <name type="scientific">Entomophthora muscae</name>
    <dbReference type="NCBI Taxonomy" id="34485"/>
    <lineage>
        <taxon>Eukaryota</taxon>
        <taxon>Fungi</taxon>
        <taxon>Fungi incertae sedis</taxon>
        <taxon>Zoopagomycota</taxon>
        <taxon>Entomophthoromycotina</taxon>
        <taxon>Entomophthoromycetes</taxon>
        <taxon>Entomophthorales</taxon>
        <taxon>Entomophthoraceae</taxon>
        <taxon>Entomophthora</taxon>
    </lineage>
</organism>
<name>A0ACC2S2F1_9FUNG</name>
<gene>
    <name evidence="1" type="primary">PRP31_3</name>
    <name evidence="1" type="ORF">DSO57_1032038</name>
</gene>